<comment type="catalytic activity">
    <reaction evidence="1">
        <text>RNA(n) + a ribonucleoside 5'-triphosphate = RNA(n+1) + diphosphate</text>
        <dbReference type="Rhea" id="RHEA:21248"/>
        <dbReference type="Rhea" id="RHEA-COMP:14527"/>
        <dbReference type="Rhea" id="RHEA-COMP:17342"/>
        <dbReference type="ChEBI" id="CHEBI:33019"/>
        <dbReference type="ChEBI" id="CHEBI:61557"/>
        <dbReference type="ChEBI" id="CHEBI:140395"/>
        <dbReference type="EC" id="2.7.7.48"/>
    </reaction>
</comment>
<feature type="domain" description="RDRP core" evidence="2">
    <location>
        <begin position="248"/>
        <end position="851"/>
    </location>
</feature>
<name>W8P325_SALMI</name>
<dbReference type="PANTHER" id="PTHR23079">
    <property type="entry name" value="RNA-DEPENDENT RNA POLYMERASE"/>
    <property type="match status" value="1"/>
</dbReference>
<keyword evidence="1" id="KW-0548">Nucleotidyltransferase</keyword>
<evidence type="ECO:0000259" key="3">
    <source>
        <dbReference type="Pfam" id="PF26252"/>
    </source>
</evidence>
<protein>
    <recommendedName>
        <fullName evidence="1">RNA-dependent RNA polymerase</fullName>
        <ecNumber evidence="1">2.7.7.48</ecNumber>
    </recommendedName>
</protein>
<dbReference type="GO" id="GO:0031380">
    <property type="term" value="C:nuclear RNA-directed RNA polymerase complex"/>
    <property type="evidence" value="ECO:0007669"/>
    <property type="project" value="TreeGrafter"/>
</dbReference>
<proteinExistence type="evidence at transcript level"/>
<dbReference type="Pfam" id="PF05183">
    <property type="entry name" value="RdRP"/>
    <property type="match status" value="1"/>
</dbReference>
<dbReference type="Pfam" id="PF26252">
    <property type="entry name" value="RdRP_helical"/>
    <property type="match status" value="1"/>
</dbReference>
<evidence type="ECO:0000256" key="1">
    <source>
        <dbReference type="RuleBase" id="RU363098"/>
    </source>
</evidence>
<dbReference type="GO" id="GO:0030422">
    <property type="term" value="P:siRNA processing"/>
    <property type="evidence" value="ECO:0007669"/>
    <property type="project" value="TreeGrafter"/>
</dbReference>
<accession>W8P325</accession>
<dbReference type="EC" id="2.7.7.48" evidence="1"/>
<dbReference type="GO" id="GO:0003723">
    <property type="term" value="F:RNA binding"/>
    <property type="evidence" value="ECO:0007669"/>
    <property type="project" value="UniProtKB-KW"/>
</dbReference>
<comment type="similarity">
    <text evidence="1">Belongs to the RdRP family.</text>
</comment>
<dbReference type="InterPro" id="IPR057596">
    <property type="entry name" value="RDRP_core"/>
</dbReference>
<dbReference type="InterPro" id="IPR007855">
    <property type="entry name" value="RDRP"/>
</dbReference>
<reference evidence="4" key="1">
    <citation type="journal article" date="2014" name="PLoS ONE">
        <title>Identification, Molecular Cloning and Expression Analysis of Five RNA-Dependent RNA Polymerase Genes in Salvia miltiorrhiza.</title>
        <authorList>
            <person name="Shao F."/>
            <person name="Lu S."/>
        </authorList>
    </citation>
    <scope>NUCLEOTIDE SEQUENCE</scope>
</reference>
<keyword evidence="1" id="KW-0694">RNA-binding</keyword>
<feature type="domain" description="RDRP helical" evidence="3">
    <location>
        <begin position="157"/>
        <end position="228"/>
    </location>
</feature>
<dbReference type="AlphaFoldDB" id="W8P325"/>
<dbReference type="GO" id="GO:0003968">
    <property type="term" value="F:RNA-directed RNA polymerase activity"/>
    <property type="evidence" value="ECO:0007669"/>
    <property type="project" value="UniProtKB-KW"/>
</dbReference>
<gene>
    <name evidence="4" type="primary">RDR5</name>
</gene>
<keyword evidence="1 4" id="KW-0696">RNA-directed RNA polymerase</keyword>
<keyword evidence="1" id="KW-0808">Transferase</keyword>
<keyword evidence="1" id="KW-0943">RNA-mediated gene silencing</keyword>
<comment type="function">
    <text evidence="1">Probably involved in the RNA silencing pathway and required for the generation of small interfering RNAs (siRNAs).</text>
</comment>
<dbReference type="PANTHER" id="PTHR23079:SF55">
    <property type="entry name" value="RNA-DIRECTED RNA POLYMERASE"/>
    <property type="match status" value="1"/>
</dbReference>
<dbReference type="EMBL" id="KF872207">
    <property type="protein sequence ID" value="AHL27588.1"/>
    <property type="molecule type" value="mRNA"/>
</dbReference>
<evidence type="ECO:0000259" key="2">
    <source>
        <dbReference type="Pfam" id="PF05183"/>
    </source>
</evidence>
<organism evidence="4">
    <name type="scientific">Salvia miltiorrhiza</name>
    <name type="common">Chinese sage</name>
    <dbReference type="NCBI Taxonomy" id="226208"/>
    <lineage>
        <taxon>Eukaryota</taxon>
        <taxon>Viridiplantae</taxon>
        <taxon>Streptophyta</taxon>
        <taxon>Embryophyta</taxon>
        <taxon>Tracheophyta</taxon>
        <taxon>Spermatophyta</taxon>
        <taxon>Magnoliopsida</taxon>
        <taxon>eudicotyledons</taxon>
        <taxon>Gunneridae</taxon>
        <taxon>Pentapetalae</taxon>
        <taxon>asterids</taxon>
        <taxon>lamiids</taxon>
        <taxon>Lamiales</taxon>
        <taxon>Lamiaceae</taxon>
        <taxon>Nepetoideae</taxon>
        <taxon>Mentheae</taxon>
        <taxon>Salviinae</taxon>
        <taxon>Salvia</taxon>
        <taxon>Salvia incertae sedis</taxon>
    </lineage>
</organism>
<sequence length="898" mass="102515">MEAKKQKMDGSSHEDVRLPESVEAAIERIAVEKQQPPLPRNSDVRKMLREIGEQPSLKLLNIIHSSKTPIKSFGGFVSKLVRTYYPNQAAAIPSPYKSPPPTIYSPSSISPNVARNGESLQSSLSNLQGTGFQNISCQLSFEDEALESRNESMAISPQLLTLNKLEFRKLFLLLSYANGQKLEDVLTTEEANQVYANKALPMPEFERLIWDKFGYRYCNGLDRSQHLDWDSGKTHIYNCHVNPDGSYSFKGPYLNSSRTHLQRSLGDDNVLTVKFLAKEIYPARKIVEEGLIVGLRRYRFFVFKDEQKKAKKNQAEDNKSSHSAVKCYFVHLDSISSNDHEEDYVLFRKSVSEARRLFMHIHTLSTIEKYMARLSLILSKTTRIDLDFAAIIVEIIEDIPFQDDNGSIIRDEDGKPILHTDGTGYISQDLAMKCSKDFYASMHNTNSTFEPLLIQCRLFHDGYAVKGTLLVNRKLEPGRIQIRPSMIKVEKDHSMESEEILKFNSLEINTISRRPNRNFLSKYLISLLSYGGVPQEFFLNLLFKALEETQNVYSNRRVALRVASHHDDWDLGLMAQRMICCGIPLDEPYLQHCLSKLESSQKKKLKEGRIPVDESCYLMGTADPTGVLHNDEVCVILDSGQISGKVLVYRNPGMHFGDIHVMEAVYVKGLEEFIGNAKYGIFFSTKGQRSAAYEIATGDFDGDTYWVSRNPELLTFFKASEPWKRVYPAPDAEKRDPRKFSSSELERELFQLFLDSRTPSYNMGTAADSWLTYMDRLLTLGDDRAAEKNSLKTKMIKLVDIYYDALDAPKSGKKINVPDDLKAELFPHHMEKAIEKSYHSSSILGQIYDNVLEFNSDAVSRKGEFSFKSIIELMTSRNLEIAMLYHFNPQRLCHQVER</sequence>
<dbReference type="InterPro" id="IPR058751">
    <property type="entry name" value="RDRP_helical"/>
</dbReference>
<evidence type="ECO:0000313" key="4">
    <source>
        <dbReference type="EMBL" id="AHL27588.1"/>
    </source>
</evidence>